<keyword evidence="8" id="KW-1185">Reference proteome</keyword>
<keyword evidence="2 5" id="KW-0812">Transmembrane</keyword>
<gene>
    <name evidence="7" type="ORF">J2800_001551</name>
</gene>
<evidence type="ECO:0000256" key="5">
    <source>
        <dbReference type="SAM" id="Phobius"/>
    </source>
</evidence>
<evidence type="ECO:0000256" key="4">
    <source>
        <dbReference type="ARBA" id="ARBA00023136"/>
    </source>
</evidence>
<keyword evidence="3 5" id="KW-1133">Transmembrane helix</keyword>
<reference evidence="7 8" key="1">
    <citation type="submission" date="2023-07" db="EMBL/GenBank/DDBJ databases">
        <title>Sorghum-associated microbial communities from plants grown in Nebraska, USA.</title>
        <authorList>
            <person name="Schachtman D."/>
        </authorList>
    </citation>
    <scope>NUCLEOTIDE SEQUENCE [LARGE SCALE GENOMIC DNA]</scope>
    <source>
        <strain evidence="7 8">DS2154</strain>
    </source>
</reference>
<evidence type="ECO:0000313" key="7">
    <source>
        <dbReference type="EMBL" id="MDR6530812.1"/>
    </source>
</evidence>
<accession>A0ABU1MXQ0</accession>
<evidence type="ECO:0000256" key="3">
    <source>
        <dbReference type="ARBA" id="ARBA00022989"/>
    </source>
</evidence>
<comment type="subcellular location">
    <subcellularLocation>
        <location evidence="1">Membrane</location>
        <topology evidence="1">Multi-pass membrane protein</topology>
    </subcellularLocation>
</comment>
<dbReference type="InterPro" id="IPR007016">
    <property type="entry name" value="O-antigen_ligase-rel_domated"/>
</dbReference>
<dbReference type="Pfam" id="PF04932">
    <property type="entry name" value="Wzy_C"/>
    <property type="match status" value="1"/>
</dbReference>
<protein>
    <recommendedName>
        <fullName evidence="6">O-antigen ligase-related domain-containing protein</fullName>
    </recommendedName>
</protein>
<evidence type="ECO:0000256" key="1">
    <source>
        <dbReference type="ARBA" id="ARBA00004141"/>
    </source>
</evidence>
<feature type="transmembrane region" description="Helical" evidence="5">
    <location>
        <begin position="186"/>
        <end position="213"/>
    </location>
</feature>
<name>A0ABU1MXQ0_9CAUL</name>
<evidence type="ECO:0000259" key="6">
    <source>
        <dbReference type="Pfam" id="PF04932"/>
    </source>
</evidence>
<comment type="caution">
    <text evidence="7">The sequence shown here is derived from an EMBL/GenBank/DDBJ whole genome shotgun (WGS) entry which is preliminary data.</text>
</comment>
<feature type="transmembrane region" description="Helical" evidence="5">
    <location>
        <begin position="365"/>
        <end position="382"/>
    </location>
</feature>
<evidence type="ECO:0000313" key="8">
    <source>
        <dbReference type="Proteomes" id="UP001262754"/>
    </source>
</evidence>
<feature type="transmembrane region" description="Helical" evidence="5">
    <location>
        <begin position="104"/>
        <end position="122"/>
    </location>
</feature>
<feature type="transmembrane region" description="Helical" evidence="5">
    <location>
        <begin position="219"/>
        <end position="238"/>
    </location>
</feature>
<feature type="transmembrane region" description="Helical" evidence="5">
    <location>
        <begin position="49"/>
        <end position="68"/>
    </location>
</feature>
<feature type="transmembrane region" description="Helical" evidence="5">
    <location>
        <begin position="24"/>
        <end position="44"/>
    </location>
</feature>
<organism evidence="7 8">
    <name type="scientific">Caulobacter rhizosphaerae</name>
    <dbReference type="NCBI Taxonomy" id="2010972"/>
    <lineage>
        <taxon>Bacteria</taxon>
        <taxon>Pseudomonadati</taxon>
        <taxon>Pseudomonadota</taxon>
        <taxon>Alphaproteobacteria</taxon>
        <taxon>Caulobacterales</taxon>
        <taxon>Caulobacteraceae</taxon>
        <taxon>Caulobacter</taxon>
    </lineage>
</organism>
<sequence length="437" mass="47401">MIFLIAFVAHQGRISFYAGPNGRTVALGLELLALGLASAICIVYRQYGIFAWSVLATIYAASQVYWFSTAWGRDANLNAISVYIGLFSSVVFVAALVNLERKTLINVLFGVALVYALFYLALSLGLGGLKAPTDPGAEKLFIAADLRIGRPSRFAMMSSLMVFGLCLSFTRAFVDKKWAYLLTFGLFAAGIWLSYFRAVTAVTIFALVTYVVLRNTKRVGVLCFLAFFVVSVVLIVGLNDHAFRPYDLFGSNDSSATIRSLSYDATKYFVRDYWLFGVGLASSRDDTINLMATTTFFFSDIGAVGVFYTGGVVGLIIFMIISAISAFSGFFLQAIGFERADADGLALAGCACTSLGIIAPDLWSGSSTVLSAIFIAAYYIFLKSRPARTAPRRPWLGGGVRYPSFAPRTPAPELQDAPLQAQKGLLDQPVGQVRGHE</sequence>
<keyword evidence="4 5" id="KW-0472">Membrane</keyword>
<feature type="transmembrane region" description="Helical" evidence="5">
    <location>
        <begin position="315"/>
        <end position="335"/>
    </location>
</feature>
<feature type="transmembrane region" description="Helical" evidence="5">
    <location>
        <begin position="290"/>
        <end position="309"/>
    </location>
</feature>
<proteinExistence type="predicted"/>
<dbReference type="EMBL" id="JAVDRL010000004">
    <property type="protein sequence ID" value="MDR6530812.1"/>
    <property type="molecule type" value="Genomic_DNA"/>
</dbReference>
<feature type="domain" description="O-antigen ligase-related" evidence="6">
    <location>
        <begin position="183"/>
        <end position="319"/>
    </location>
</feature>
<dbReference type="Proteomes" id="UP001262754">
    <property type="component" value="Unassembled WGS sequence"/>
</dbReference>
<evidence type="ECO:0000256" key="2">
    <source>
        <dbReference type="ARBA" id="ARBA00022692"/>
    </source>
</evidence>
<feature type="transmembrane region" description="Helical" evidence="5">
    <location>
        <begin position="80"/>
        <end position="97"/>
    </location>
</feature>